<evidence type="ECO:0000256" key="12">
    <source>
        <dbReference type="ARBA" id="ARBA00022808"/>
    </source>
</evidence>
<dbReference type="InterPro" id="IPR022384">
    <property type="entry name" value="FormiminoTrfase_cat_dom_sf"/>
</dbReference>
<evidence type="ECO:0000256" key="16">
    <source>
        <dbReference type="ARBA" id="ARBA00023239"/>
    </source>
</evidence>
<dbReference type="Gene3D" id="3.30.70.670">
    <property type="entry name" value="Formiminotransferase, C-terminal subdomain"/>
    <property type="match status" value="1"/>
</dbReference>
<evidence type="ECO:0000256" key="6">
    <source>
        <dbReference type="ARBA" id="ARBA00010825"/>
    </source>
</evidence>
<evidence type="ECO:0000256" key="9">
    <source>
        <dbReference type="ARBA" id="ARBA00017787"/>
    </source>
</evidence>
<dbReference type="Pfam" id="PF02971">
    <property type="entry name" value="FTCD"/>
    <property type="match status" value="1"/>
</dbReference>
<dbReference type="AlphaFoldDB" id="A0A8C4LIQ7"/>
<dbReference type="GO" id="GO:0005542">
    <property type="term" value="F:folic acid binding"/>
    <property type="evidence" value="ECO:0007669"/>
    <property type="project" value="UniProtKB-KW"/>
</dbReference>
<organism evidence="23">
    <name type="scientific">Equus asinus asinus</name>
    <dbReference type="NCBI Taxonomy" id="83772"/>
    <lineage>
        <taxon>Eukaryota</taxon>
        <taxon>Metazoa</taxon>
        <taxon>Chordata</taxon>
        <taxon>Craniata</taxon>
        <taxon>Vertebrata</taxon>
        <taxon>Euteleostomi</taxon>
        <taxon>Mammalia</taxon>
        <taxon>Eutheria</taxon>
        <taxon>Laurasiatheria</taxon>
        <taxon>Perissodactyla</taxon>
        <taxon>Equidae</taxon>
        <taxon>Equus</taxon>
    </lineage>
</organism>
<evidence type="ECO:0000256" key="1">
    <source>
        <dbReference type="ARBA" id="ARBA00002680"/>
    </source>
</evidence>
<keyword evidence="10" id="KW-0963">Cytoplasm</keyword>
<evidence type="ECO:0000259" key="21">
    <source>
        <dbReference type="SMART" id="SM01221"/>
    </source>
</evidence>
<dbReference type="GO" id="GO:0030409">
    <property type="term" value="F:glutamate formimidoyltransferase activity"/>
    <property type="evidence" value="ECO:0007669"/>
    <property type="project" value="UniProtKB-EC"/>
</dbReference>
<gene>
    <name evidence="23" type="primary">FTCD</name>
</gene>
<dbReference type="Ensembl" id="ENSEAST00005010765.1">
    <property type="protein sequence ID" value="ENSEASP00005009915.1"/>
    <property type="gene ID" value="ENSEASG00005007018.1"/>
</dbReference>
<dbReference type="SUPFAM" id="SSF101262">
    <property type="entry name" value="Methenyltetrahydrofolate cyclohydrolase-like"/>
    <property type="match status" value="1"/>
</dbReference>
<evidence type="ECO:0000256" key="10">
    <source>
        <dbReference type="ARBA" id="ARBA00022490"/>
    </source>
</evidence>
<sequence length="567" mass="61131">MSRLVECVPNFSEGNSQEVIDAISQAVVQTPGCVLLDVDAGPSTNRTVYTFVGRPEDVVEGALNAARTAFRLIDMSRHKGEHPRMGALDVCPFIPVRGVSMDECVLCAQAFGQRLAEELGVPVYLYGEAARTASRRTLPAIRAGEYEALDEKLKQTEWAPDFGPSSFVPSWGATVTGARRFLIAFNINLLSTKEQAHRIALNLREQGRGKDQPGCLKKVQGIGWYLEEKNLAQVSTNLLDFEVTGLHTVYEETCREAQELSLPVVGSQLVGLVPLKALLDAADFYCEKENLFVLEEGHRIRLVSWAPREGLGWWGSKRVGTGAGARACGSVPHSWLLSLQGAALASMAGLMTYGRRQFEHLDATMRRLIPPFHAASAELTTLVDADAHAFQACLACSRPAGGTEAGSGRAPGTGGDRGLAVAGAAGAGPVREPGLVGDHPCPAAVAGGSQGPGDRCVWCIFQRAHQPEGHHRWCIQGPGEQQVHEAGPWRRLKTALRATVCRCGARTPGRQVLEGSIHLVRHCPGLLQVDEAWPAVRERRGQPLSSQGFCGGKWPWCPLAPFPSRGL</sequence>
<feature type="domain" description="Formiminotransferase C-terminal subdomain" evidence="21">
    <location>
        <begin position="181"/>
        <end position="319"/>
    </location>
</feature>
<evidence type="ECO:0000256" key="11">
    <source>
        <dbReference type="ARBA" id="ARBA00022679"/>
    </source>
</evidence>
<comment type="pathway">
    <text evidence="4">Amino-acid degradation; L-histidine degradation into L-glutamate; L-glutamate from N-formimidoyl-L-glutamate (transferase route): step 1/1.</text>
</comment>
<evidence type="ECO:0000256" key="19">
    <source>
        <dbReference type="ARBA" id="ARBA00025915"/>
    </source>
</evidence>
<comment type="subcellular location">
    <subcellularLocation>
        <location evidence="2">Cytoplasm</location>
        <location evidence="2">Cytoskeleton</location>
        <location evidence="2">Microtubule organizing center</location>
        <location evidence="2">Centrosome</location>
        <location evidence="2">Centriole</location>
    </subcellularLocation>
    <subcellularLocation>
        <location evidence="3">Golgi apparatus</location>
    </subcellularLocation>
</comment>
<keyword evidence="16" id="KW-0456">Lyase</keyword>
<evidence type="ECO:0000256" key="2">
    <source>
        <dbReference type="ARBA" id="ARBA00004114"/>
    </source>
</evidence>
<dbReference type="InterPro" id="IPR051623">
    <property type="entry name" value="FTCD"/>
</dbReference>
<evidence type="ECO:0000256" key="5">
    <source>
        <dbReference type="ARBA" id="ARBA00008297"/>
    </source>
</evidence>
<dbReference type="GO" id="GO:0030412">
    <property type="term" value="F:formimidoyltetrahydrofolate cyclodeaminase activity"/>
    <property type="evidence" value="ECO:0007669"/>
    <property type="project" value="UniProtKB-EC"/>
</dbReference>
<dbReference type="SMART" id="SM01221">
    <property type="entry name" value="FTCD"/>
    <property type="match status" value="1"/>
</dbReference>
<comment type="similarity">
    <text evidence="6">In the C-terminal section; belongs to the cyclodeaminase/cyclohydrolase family.</text>
</comment>
<dbReference type="GO" id="GO:0019557">
    <property type="term" value="P:L-histidine catabolic process to glutamate and formate"/>
    <property type="evidence" value="ECO:0007669"/>
    <property type="project" value="UniProtKB-UniPathway"/>
</dbReference>
<evidence type="ECO:0000256" key="20">
    <source>
        <dbReference type="ARBA" id="ARBA00030029"/>
    </source>
</evidence>
<evidence type="ECO:0000313" key="23">
    <source>
        <dbReference type="Ensembl" id="ENSEASP00005009915.1"/>
    </source>
</evidence>
<dbReference type="InterPro" id="IPR012886">
    <property type="entry name" value="Formiminotransferase_N"/>
</dbReference>
<comment type="function">
    <text evidence="18">Folate-dependent enzyme, that displays both transferase and deaminase activity. Serves to channel one-carbon units from formiminoglutamate to the folate pool.</text>
</comment>
<dbReference type="NCBIfam" id="TIGR02024">
    <property type="entry name" value="FtcD"/>
    <property type="match status" value="1"/>
</dbReference>
<dbReference type="GO" id="GO:0005794">
    <property type="term" value="C:Golgi apparatus"/>
    <property type="evidence" value="ECO:0007669"/>
    <property type="project" value="UniProtKB-SubCell"/>
</dbReference>
<dbReference type="PANTHER" id="PTHR12234">
    <property type="entry name" value="FORMIMINOTRANSFERASE-CYCLODEAMINASE"/>
    <property type="match status" value="1"/>
</dbReference>
<keyword evidence="14" id="KW-0333">Golgi apparatus</keyword>
<keyword evidence="17" id="KW-0511">Multifunctional enzyme</keyword>
<evidence type="ECO:0000256" key="17">
    <source>
        <dbReference type="ARBA" id="ARBA00023268"/>
    </source>
</evidence>
<dbReference type="InterPro" id="IPR036178">
    <property type="entry name" value="Formintransfe-cycloase-like_sf"/>
</dbReference>
<dbReference type="EC" id="4.3.1.4" evidence="8"/>
<dbReference type="Gene3D" id="1.20.120.680">
    <property type="entry name" value="Formiminotetrahydrofolate cyclodeaminase monomer, up-and-down helical bundle"/>
    <property type="match status" value="1"/>
</dbReference>
<evidence type="ECO:0000256" key="13">
    <source>
        <dbReference type="ARBA" id="ARBA00022954"/>
    </source>
</evidence>
<evidence type="ECO:0000256" key="18">
    <source>
        <dbReference type="ARBA" id="ARBA00025506"/>
    </source>
</evidence>
<protein>
    <recommendedName>
        <fullName evidence="9">Formimidoyltransferase-cyclodeaminase</fullName>
        <ecNumber evidence="7">2.1.2.5</ecNumber>
        <ecNumber evidence="8">4.3.1.4</ecNumber>
    </recommendedName>
    <alternativeName>
        <fullName evidence="20">Formiminotransferase-cyclodeaminase</fullName>
    </alternativeName>
</protein>
<dbReference type="InterPro" id="IPR007044">
    <property type="entry name" value="Cyclodeamin/CycHdrlase"/>
</dbReference>
<evidence type="ECO:0000256" key="7">
    <source>
        <dbReference type="ARBA" id="ARBA00012252"/>
    </source>
</evidence>
<dbReference type="SUPFAM" id="SSF55116">
    <property type="entry name" value="Formiminotransferase domain of formiminotransferase-cyclodeaminase"/>
    <property type="match status" value="2"/>
</dbReference>
<name>A0A8C4LIQ7_EQUAS</name>
<accession>A0A8C4LIQ7</accession>
<evidence type="ECO:0000256" key="14">
    <source>
        <dbReference type="ARBA" id="ARBA00023034"/>
    </source>
</evidence>
<evidence type="ECO:0000259" key="22">
    <source>
        <dbReference type="SMART" id="SM01222"/>
    </source>
</evidence>
<dbReference type="Pfam" id="PF07837">
    <property type="entry name" value="FTCD_N"/>
    <property type="match status" value="1"/>
</dbReference>
<evidence type="ECO:0000256" key="3">
    <source>
        <dbReference type="ARBA" id="ARBA00004555"/>
    </source>
</evidence>
<dbReference type="UniPathway" id="UPA00379">
    <property type="reaction ID" value="UER00555"/>
</dbReference>
<keyword evidence="13" id="KW-0290">Folate-binding</keyword>
<proteinExistence type="inferred from homology"/>
<dbReference type="GO" id="GO:0005814">
    <property type="term" value="C:centriole"/>
    <property type="evidence" value="ECO:0007669"/>
    <property type="project" value="UniProtKB-SubCell"/>
</dbReference>
<dbReference type="Gene3D" id="3.30.990.10">
    <property type="entry name" value="Formiminotransferase, N-terminal subdomain"/>
    <property type="match status" value="1"/>
</dbReference>
<evidence type="ECO:0000256" key="4">
    <source>
        <dbReference type="ARBA" id="ARBA00005082"/>
    </source>
</evidence>
<feature type="domain" description="Formiminotransferase N-terminal subdomain" evidence="22">
    <location>
        <begin position="3"/>
        <end position="180"/>
    </location>
</feature>
<dbReference type="FunFam" id="3.30.990.10:FF:000001">
    <property type="entry name" value="Formimidoyltransferase cyclodeaminase"/>
    <property type="match status" value="1"/>
</dbReference>
<dbReference type="InterPro" id="IPR004227">
    <property type="entry name" value="Formiminotransferase_cat"/>
</dbReference>
<dbReference type="Pfam" id="PF04961">
    <property type="entry name" value="FTCD_C"/>
    <property type="match status" value="1"/>
</dbReference>
<dbReference type="InterPro" id="IPR037064">
    <property type="entry name" value="Formiminotransferase_N_sf"/>
</dbReference>
<evidence type="ECO:0000256" key="8">
    <source>
        <dbReference type="ARBA" id="ARBA00012998"/>
    </source>
</evidence>
<evidence type="ECO:0000256" key="15">
    <source>
        <dbReference type="ARBA" id="ARBA00023212"/>
    </source>
</evidence>
<keyword evidence="11" id="KW-0808">Transferase</keyword>
<comment type="similarity">
    <text evidence="5">In the N-terminal section; belongs to the formiminotransferase family.</text>
</comment>
<dbReference type="PANTHER" id="PTHR12234:SF0">
    <property type="entry name" value="FORMIMIDOYLTRANSFERASE-CYCLODEAMINASE"/>
    <property type="match status" value="1"/>
</dbReference>
<keyword evidence="12" id="KW-0369">Histidine metabolism</keyword>
<dbReference type="GO" id="GO:0019556">
    <property type="term" value="P:L-histidine catabolic process to glutamate and formamide"/>
    <property type="evidence" value="ECO:0007669"/>
    <property type="project" value="UniProtKB-UniPathway"/>
</dbReference>
<reference evidence="23" key="1">
    <citation type="submission" date="2023-03" db="UniProtKB">
        <authorList>
            <consortium name="Ensembl"/>
        </authorList>
    </citation>
    <scope>IDENTIFICATION</scope>
</reference>
<dbReference type="InterPro" id="IPR037070">
    <property type="entry name" value="Formiminotransferase_C_sf"/>
</dbReference>
<comment type="function">
    <text evidence="1">Binds and promotes bundling of vimentin filaments originating from the Golgi.</text>
</comment>
<dbReference type="InterPro" id="IPR013802">
    <property type="entry name" value="Formiminotransferase_C"/>
</dbReference>
<keyword evidence="15" id="KW-0206">Cytoskeleton</keyword>
<dbReference type="SMART" id="SM01222">
    <property type="entry name" value="FTCD_N"/>
    <property type="match status" value="1"/>
</dbReference>
<dbReference type="EC" id="2.1.2.5" evidence="7"/>
<comment type="subunit">
    <text evidence="19">Homooctamer, including four polyglutamate binding sites. The subunits are arranged as a tetramer of dimers, and form a planar ring-shaped structure.</text>
</comment>